<dbReference type="PANTHER" id="PTHR43034">
    <property type="entry name" value="ION-TRANSLOCATING OXIDOREDUCTASE COMPLEX SUBUNIT C"/>
    <property type="match status" value="1"/>
</dbReference>
<dbReference type="Pfam" id="PF13375">
    <property type="entry name" value="RnfC_N"/>
    <property type="match status" value="1"/>
</dbReference>
<dbReference type="GO" id="GO:0051539">
    <property type="term" value="F:4 iron, 4 sulfur cluster binding"/>
    <property type="evidence" value="ECO:0007669"/>
    <property type="project" value="UniProtKB-KW"/>
</dbReference>
<dbReference type="InterPro" id="IPR017896">
    <property type="entry name" value="4Fe4S_Fe-S-bd"/>
</dbReference>
<feature type="compositionally biased region" description="Basic and acidic residues" evidence="10">
    <location>
        <begin position="584"/>
        <end position="608"/>
    </location>
</feature>
<evidence type="ECO:0000256" key="7">
    <source>
        <dbReference type="ARBA" id="ARBA00023014"/>
    </source>
</evidence>
<dbReference type="PROSITE" id="PS51379">
    <property type="entry name" value="4FE4S_FER_2"/>
    <property type="match status" value="2"/>
</dbReference>
<name>A0A2Y9TUZ1_9GAMM</name>
<keyword evidence="13" id="KW-1185">Reference proteome</keyword>
<keyword evidence="3 8" id="KW-0479">Metal-binding</keyword>
<feature type="binding site" evidence="8">
    <location>
        <position position="379"/>
    </location>
    <ligand>
        <name>[4Fe-4S] cluster</name>
        <dbReference type="ChEBI" id="CHEBI:49883"/>
        <label>1</label>
    </ligand>
</feature>
<evidence type="ECO:0000256" key="4">
    <source>
        <dbReference type="ARBA" id="ARBA00022737"/>
    </source>
</evidence>
<dbReference type="InterPro" id="IPR017900">
    <property type="entry name" value="4Fe4S_Fe_S_CS"/>
</dbReference>
<dbReference type="HAMAP" id="MF_00461">
    <property type="entry name" value="RsxC_RnfC"/>
    <property type="match status" value="1"/>
</dbReference>
<keyword evidence="6 8" id="KW-0408">Iron</keyword>
<dbReference type="Pfam" id="PF01512">
    <property type="entry name" value="Complex1_51K"/>
    <property type="match status" value="1"/>
</dbReference>
<keyword evidence="2 8" id="KW-0004">4Fe-4S</keyword>
<keyword evidence="8" id="KW-0997">Cell inner membrane</keyword>
<comment type="subcellular location">
    <subcellularLocation>
        <location evidence="8">Cell inner membrane</location>
        <topology evidence="8">Peripheral membrane protein</topology>
    </subcellularLocation>
</comment>
<evidence type="ECO:0000256" key="3">
    <source>
        <dbReference type="ARBA" id="ARBA00022723"/>
    </source>
</evidence>
<dbReference type="PANTHER" id="PTHR43034:SF2">
    <property type="entry name" value="ION-TRANSLOCATING OXIDOREDUCTASE COMPLEX SUBUNIT C"/>
    <property type="match status" value="1"/>
</dbReference>
<dbReference type="InterPro" id="IPR011538">
    <property type="entry name" value="Nuo51_FMN-bd"/>
</dbReference>
<dbReference type="InterPro" id="IPR026902">
    <property type="entry name" value="RnfC_N"/>
</dbReference>
<keyword evidence="8" id="KW-1003">Cell membrane</keyword>
<evidence type="ECO:0000256" key="2">
    <source>
        <dbReference type="ARBA" id="ARBA00022485"/>
    </source>
</evidence>
<gene>
    <name evidence="8" type="primary">rnfC</name>
    <name evidence="12" type="ORF">HYN51_01740</name>
</gene>
<comment type="cofactor">
    <cofactor evidence="8">
        <name>[4Fe-4S] cluster</name>
        <dbReference type="ChEBI" id="CHEBI:49883"/>
    </cofactor>
    <text evidence="8">Binds 2 [4Fe-4S] clusters per subunit.</text>
</comment>
<keyword evidence="8" id="KW-0472">Membrane</keyword>
<keyword evidence="9" id="KW-0175">Coiled coil</keyword>
<dbReference type="NCBIfam" id="TIGR01945">
    <property type="entry name" value="rnfC"/>
    <property type="match status" value="1"/>
</dbReference>
<protein>
    <recommendedName>
        <fullName evidence="8">Ion-translocating oxidoreductase complex subunit C</fullName>
        <ecNumber evidence="8">7.-.-.-</ecNumber>
    </recommendedName>
    <alternativeName>
        <fullName evidence="8">Rnf electron transport complex subunit C</fullName>
    </alternativeName>
</protein>
<sequence length="726" mass="80465">MFDLFAKFRKTKVWDFDGGIHPPEMKDQTRLIPIRRPVLPDYLQIPLQQHLGPEGELLVKEGDYVFKGQKLTTGKNRALPVHASTSGTVMDIGYYPSTHPSAIPERCIRLKPDGLEQWAELHALDDYLSYTPEQLIAHIHHSGIAGLGGAVFPTASKINGALNRVNTLIINGAECEPYITADDRLMQEYADELMTGCEILRHILKPERILIGIEDNKPEAIQQVNQALQRNGSADISLRVIPTKYPSGGAKQLTKILTGLEVPHGGRSSDIGVLMQNVGTVYAIKRAVINGEPLIERVVTLTGEALQNKGNVWVLLGTPVSDLLKQMQYQPQTQPMVIMGGPLMGFALPDMRVPVTKMSNCIIAPSIDEIEPPPQEQACIRCTQCVDACPAGLLPQQLYWFSRGKEHEKARNYNLFDCIECGACAYVCPSNIPLVQYYRQEKAEIREQDQLAELARTAKIRFEAKQARLEKEKLARQQRHKQAETRLDNKDNSIIQAAQERVNQQKLTDATNSSTVPVIKSVDGKLLPDNSAVIALRQARKAQRQASQITELPEKLINNDVDAEQDSRKAALAAAIARAKAKKERNQQPDEIKTAEQDLSEADERKNAVAEAIARVKARKTQQHGDSEPLSASVNEKETTPTQQPTISDDRKAAVAEAIARAKARKEQRQGTQQQSEFCEQQHDAIASQSVIEVDKRKVAVAEAIARVKAIKAQQAALQLTITGEE</sequence>
<dbReference type="InterPro" id="IPR037225">
    <property type="entry name" value="Nuo51_FMN-bd_sf"/>
</dbReference>
<dbReference type="EC" id="7.-.-.-" evidence="8"/>
<dbReference type="EMBL" id="CP029185">
    <property type="protein sequence ID" value="AWH87391.1"/>
    <property type="molecule type" value="Genomic_DNA"/>
</dbReference>
<dbReference type="KEGG" id="lpv:HYN51_01740"/>
<evidence type="ECO:0000313" key="13">
    <source>
        <dbReference type="Proteomes" id="UP000244908"/>
    </source>
</evidence>
<feature type="binding site" evidence="8">
    <location>
        <position position="385"/>
    </location>
    <ligand>
        <name>[4Fe-4S] cluster</name>
        <dbReference type="ChEBI" id="CHEBI:49883"/>
        <label>1</label>
    </ligand>
</feature>
<feature type="domain" description="4Fe-4S ferredoxin-type" evidence="11">
    <location>
        <begin position="409"/>
        <end position="438"/>
    </location>
</feature>
<comment type="subunit">
    <text evidence="8">The complex is composed of six subunits: RnfA, RnfB, RnfC, RnfD, RnfE and RnfG.</text>
</comment>
<feature type="binding site" evidence="8">
    <location>
        <position position="382"/>
    </location>
    <ligand>
        <name>[4Fe-4S] cluster</name>
        <dbReference type="ChEBI" id="CHEBI:49883"/>
        <label>1</label>
    </ligand>
</feature>
<dbReference type="GO" id="GO:0005886">
    <property type="term" value="C:plasma membrane"/>
    <property type="evidence" value="ECO:0007669"/>
    <property type="project" value="UniProtKB-SubCell"/>
</dbReference>
<comment type="similarity">
    <text evidence="8">Belongs to the 4Fe4S bacterial-type ferredoxin family. RnfC subfamily.</text>
</comment>
<feature type="binding site" evidence="8">
    <location>
        <position position="428"/>
    </location>
    <ligand>
        <name>[4Fe-4S] cluster</name>
        <dbReference type="ChEBI" id="CHEBI:49883"/>
        <label>1</label>
    </ligand>
</feature>
<accession>A0A2Y9TUZ1</accession>
<reference evidence="12 13" key="1">
    <citation type="journal article" date="2019" name="Int. J. Syst. Evol. Microbiol.">
        <title>Limnobaculum parvum gen. nov., sp. nov., isolated from a freshwater lake.</title>
        <authorList>
            <person name="Baek C."/>
            <person name="Shin S.K."/>
            <person name="Yi H."/>
        </authorList>
    </citation>
    <scope>NUCLEOTIDE SEQUENCE [LARGE SCALE GENOMIC DNA]</scope>
    <source>
        <strain evidence="12 13">HYN0051</strain>
    </source>
</reference>
<organism evidence="12 13">
    <name type="scientific">Limnobaculum parvum</name>
    <dbReference type="NCBI Taxonomy" id="2172103"/>
    <lineage>
        <taxon>Bacteria</taxon>
        <taxon>Pseudomonadati</taxon>
        <taxon>Pseudomonadota</taxon>
        <taxon>Gammaproteobacteria</taxon>
        <taxon>Enterobacterales</taxon>
        <taxon>Budviciaceae</taxon>
        <taxon>Limnobaculum</taxon>
    </lineage>
</organism>
<keyword evidence="8" id="KW-1278">Translocase</keyword>
<dbReference type="InterPro" id="IPR010208">
    <property type="entry name" value="Ion_transpt_RnfC/RsxC"/>
</dbReference>
<evidence type="ECO:0000256" key="8">
    <source>
        <dbReference type="HAMAP-Rule" id="MF_00461"/>
    </source>
</evidence>
<dbReference type="Pfam" id="PF12838">
    <property type="entry name" value="Fer4_7"/>
    <property type="match status" value="1"/>
</dbReference>
<evidence type="ECO:0000256" key="9">
    <source>
        <dbReference type="SAM" id="Coils"/>
    </source>
</evidence>
<dbReference type="PROSITE" id="PS00198">
    <property type="entry name" value="4FE4S_FER_1"/>
    <property type="match status" value="1"/>
</dbReference>
<dbReference type="NCBIfam" id="NF003454">
    <property type="entry name" value="PRK05035.1"/>
    <property type="match status" value="1"/>
</dbReference>
<feature type="compositionally biased region" description="Polar residues" evidence="10">
    <location>
        <begin position="630"/>
        <end position="647"/>
    </location>
</feature>
<comment type="function">
    <text evidence="8">Part of a membrane-bound complex that couples electron transfer with translocation of ions across the membrane.</text>
</comment>
<feature type="binding site" evidence="8">
    <location>
        <position position="421"/>
    </location>
    <ligand>
        <name>[4Fe-4S] cluster</name>
        <dbReference type="ChEBI" id="CHEBI:49883"/>
        <label>2</label>
    </ligand>
</feature>
<feature type="domain" description="4Fe-4S ferredoxin-type" evidence="11">
    <location>
        <begin position="370"/>
        <end position="399"/>
    </location>
</feature>
<dbReference type="Gene3D" id="3.40.50.11540">
    <property type="entry name" value="NADH-ubiquinone oxidoreductase 51kDa subunit"/>
    <property type="match status" value="1"/>
</dbReference>
<feature type="binding site" evidence="8">
    <location>
        <position position="389"/>
    </location>
    <ligand>
        <name>[4Fe-4S] cluster</name>
        <dbReference type="ChEBI" id="CHEBI:49883"/>
        <label>2</label>
    </ligand>
</feature>
<dbReference type="Gene3D" id="3.30.70.20">
    <property type="match status" value="1"/>
</dbReference>
<dbReference type="Proteomes" id="UP000244908">
    <property type="component" value="Chromosome"/>
</dbReference>
<keyword evidence="7 8" id="KW-0411">Iron-sulfur</keyword>
<dbReference type="RefSeq" id="WP_108899479.1">
    <property type="nucleotide sequence ID" value="NZ_CP029185.2"/>
</dbReference>
<evidence type="ECO:0000256" key="6">
    <source>
        <dbReference type="ARBA" id="ARBA00023004"/>
    </source>
</evidence>
<dbReference type="AlphaFoldDB" id="A0A2Y9TUZ1"/>
<feature type="compositionally biased region" description="Polar residues" evidence="10">
    <location>
        <begin position="670"/>
        <end position="679"/>
    </location>
</feature>
<dbReference type="SUPFAM" id="SSF46548">
    <property type="entry name" value="alpha-helical ferredoxin"/>
    <property type="match status" value="1"/>
</dbReference>
<evidence type="ECO:0000256" key="1">
    <source>
        <dbReference type="ARBA" id="ARBA00022448"/>
    </source>
</evidence>
<dbReference type="GO" id="GO:0022900">
    <property type="term" value="P:electron transport chain"/>
    <property type="evidence" value="ECO:0007669"/>
    <property type="project" value="UniProtKB-UniRule"/>
</dbReference>
<feature type="region of interest" description="Disordered" evidence="10">
    <location>
        <begin position="580"/>
        <end position="681"/>
    </location>
</feature>
<evidence type="ECO:0000256" key="10">
    <source>
        <dbReference type="SAM" id="MobiDB-lite"/>
    </source>
</evidence>
<keyword evidence="4 8" id="KW-0677">Repeat</keyword>
<proteinExistence type="inferred from homology"/>
<keyword evidence="1 8" id="KW-0813">Transport</keyword>
<feature type="coiled-coil region" evidence="9">
    <location>
        <begin position="464"/>
        <end position="500"/>
    </location>
</feature>
<dbReference type="GO" id="GO:0046872">
    <property type="term" value="F:metal ion binding"/>
    <property type="evidence" value="ECO:0007669"/>
    <property type="project" value="UniProtKB-KW"/>
</dbReference>
<evidence type="ECO:0000256" key="5">
    <source>
        <dbReference type="ARBA" id="ARBA00022982"/>
    </source>
</evidence>
<feature type="binding site" evidence="8">
    <location>
        <position position="418"/>
    </location>
    <ligand>
        <name>[4Fe-4S] cluster</name>
        <dbReference type="ChEBI" id="CHEBI:49883"/>
        <label>2</label>
    </ligand>
</feature>
<evidence type="ECO:0000259" key="11">
    <source>
        <dbReference type="PROSITE" id="PS51379"/>
    </source>
</evidence>
<evidence type="ECO:0000313" key="12">
    <source>
        <dbReference type="EMBL" id="AWH87391.1"/>
    </source>
</evidence>
<feature type="binding site" evidence="8">
    <location>
        <position position="424"/>
    </location>
    <ligand>
        <name>[4Fe-4S] cluster</name>
        <dbReference type="ChEBI" id="CHEBI:49883"/>
        <label>2</label>
    </ligand>
</feature>
<keyword evidence="5 8" id="KW-0249">Electron transport</keyword>
<dbReference type="GO" id="GO:0009055">
    <property type="term" value="F:electron transfer activity"/>
    <property type="evidence" value="ECO:0007669"/>
    <property type="project" value="InterPro"/>
</dbReference>
<dbReference type="SUPFAM" id="SSF142019">
    <property type="entry name" value="Nqo1 FMN-binding domain-like"/>
    <property type="match status" value="1"/>
</dbReference>
<dbReference type="OrthoDB" id="9767754at2"/>